<feature type="binding site" evidence="2">
    <location>
        <begin position="132"/>
        <end position="135"/>
    </location>
    <ligand>
        <name>phosphate</name>
        <dbReference type="ChEBI" id="CHEBI:43474"/>
    </ligand>
</feature>
<feature type="binding site" evidence="2">
    <location>
        <position position="212"/>
    </location>
    <ligand>
        <name>substrate</name>
    </ligand>
</feature>
<evidence type="ECO:0000313" key="5">
    <source>
        <dbReference type="Proteomes" id="UP000887577"/>
    </source>
</evidence>
<name>A0A914XV47_9BILA</name>
<sequence>MTKQQEVPKDGSNDSGEVQVKNPHLNEQIDDVLYHFGLARSDTNFPELFGDVKYVCTGGSPTRIKMYAELFSQDSGLPLSQNLSRSDRFVMFKTGAILWVNHGMGVPSMSIMLNECIKLLHYAHARDVSFIRIGTSGGIDVLPGTVVVSNGTLNGLFEEAHTQYINGKIVKREAKLNPELAKELYNSGVSENLPVAHGKTLCADDFYEGQMRLDGAFCEYDVNEKADFIARLKDNGVRNIEMEATGFASFTTRANVKGAIICVALLNRLNGDQVTLDKATYIDYELRPFKLVSSFLRGKIAQMI</sequence>
<dbReference type="InterPro" id="IPR010059">
    <property type="entry name" value="Uridine_phosphorylase_euk"/>
</dbReference>
<proteinExistence type="inferred from homology"/>
<keyword evidence="5" id="KW-1185">Reference proteome</keyword>
<organism evidence="5 6">
    <name type="scientific">Panagrolaimus superbus</name>
    <dbReference type="NCBI Taxonomy" id="310955"/>
    <lineage>
        <taxon>Eukaryota</taxon>
        <taxon>Metazoa</taxon>
        <taxon>Ecdysozoa</taxon>
        <taxon>Nematoda</taxon>
        <taxon>Chromadorea</taxon>
        <taxon>Rhabditida</taxon>
        <taxon>Tylenchina</taxon>
        <taxon>Panagrolaimomorpha</taxon>
        <taxon>Panagrolaimoidea</taxon>
        <taxon>Panagrolaimidae</taxon>
        <taxon>Panagrolaimus</taxon>
    </lineage>
</organism>
<reference evidence="6" key="1">
    <citation type="submission" date="2022-11" db="UniProtKB">
        <authorList>
            <consortium name="WormBaseParasite"/>
        </authorList>
    </citation>
    <scope>IDENTIFICATION</scope>
</reference>
<dbReference type="NCBIfam" id="TIGR01719">
    <property type="entry name" value="euk_UDPppase"/>
    <property type="match status" value="1"/>
</dbReference>
<feature type="region of interest" description="Disordered" evidence="3">
    <location>
        <begin position="1"/>
        <end position="22"/>
    </location>
</feature>
<dbReference type="GO" id="GO:0004850">
    <property type="term" value="F:uridine phosphorylase activity"/>
    <property type="evidence" value="ECO:0007669"/>
    <property type="project" value="InterPro"/>
</dbReference>
<dbReference type="WBParaSite" id="PSU_v2.g10842.t1">
    <property type="protein sequence ID" value="PSU_v2.g10842.t1"/>
    <property type="gene ID" value="PSU_v2.g10842"/>
</dbReference>
<evidence type="ECO:0000256" key="2">
    <source>
        <dbReference type="PIRSR" id="PIRSR610059-50"/>
    </source>
</evidence>
<feature type="compositionally biased region" description="Basic and acidic residues" evidence="3">
    <location>
        <begin position="1"/>
        <end position="12"/>
    </location>
</feature>
<dbReference type="Gene3D" id="3.40.50.1580">
    <property type="entry name" value="Nucleoside phosphorylase domain"/>
    <property type="match status" value="1"/>
</dbReference>
<dbReference type="SUPFAM" id="SSF53167">
    <property type="entry name" value="Purine and uridine phosphorylases"/>
    <property type="match status" value="1"/>
</dbReference>
<dbReference type="Proteomes" id="UP000887577">
    <property type="component" value="Unplaced"/>
</dbReference>
<dbReference type="Pfam" id="PF01048">
    <property type="entry name" value="PNP_UDP_1"/>
    <property type="match status" value="1"/>
</dbReference>
<comment type="similarity">
    <text evidence="1">Belongs to the PNP/UDP phosphorylase family.</text>
</comment>
<dbReference type="PANTHER" id="PTHR43691">
    <property type="entry name" value="URIDINE PHOSPHORYLASE"/>
    <property type="match status" value="1"/>
</dbReference>
<dbReference type="AlphaFoldDB" id="A0A914XV47"/>
<evidence type="ECO:0000259" key="4">
    <source>
        <dbReference type="Pfam" id="PF01048"/>
    </source>
</evidence>
<protein>
    <submittedName>
        <fullName evidence="6">Nucleoside phosphorylase domain-containing protein</fullName>
    </submittedName>
</protein>
<feature type="binding site" evidence="2">
    <location>
        <position position="210"/>
    </location>
    <ligand>
        <name>substrate</name>
    </ligand>
</feature>
<evidence type="ECO:0000256" key="1">
    <source>
        <dbReference type="ARBA" id="ARBA00010456"/>
    </source>
</evidence>
<dbReference type="PANTHER" id="PTHR43691:SF11">
    <property type="entry name" value="FI09636P-RELATED"/>
    <property type="match status" value="1"/>
</dbReference>
<dbReference type="GO" id="GO:0006218">
    <property type="term" value="P:uridine catabolic process"/>
    <property type="evidence" value="ECO:0007669"/>
    <property type="project" value="TreeGrafter"/>
</dbReference>
<dbReference type="GO" id="GO:0005829">
    <property type="term" value="C:cytosol"/>
    <property type="evidence" value="ECO:0007669"/>
    <property type="project" value="TreeGrafter"/>
</dbReference>
<evidence type="ECO:0000256" key="3">
    <source>
        <dbReference type="SAM" id="MobiDB-lite"/>
    </source>
</evidence>
<feature type="binding site" evidence="2">
    <location>
        <position position="88"/>
    </location>
    <ligand>
        <name>phosphate</name>
        <dbReference type="ChEBI" id="CHEBI:43474"/>
    </ligand>
</feature>
<accession>A0A914XV47</accession>
<dbReference type="GO" id="GO:0009166">
    <property type="term" value="P:nucleotide catabolic process"/>
    <property type="evidence" value="ECO:0007669"/>
    <property type="project" value="InterPro"/>
</dbReference>
<dbReference type="InterPro" id="IPR000845">
    <property type="entry name" value="Nucleoside_phosphorylase_d"/>
</dbReference>
<dbReference type="CDD" id="cd17763">
    <property type="entry name" value="UP_hUPP-like"/>
    <property type="match status" value="1"/>
</dbReference>
<feature type="domain" description="Nucleoside phosphorylase" evidence="4">
    <location>
        <begin position="53"/>
        <end position="296"/>
    </location>
</feature>
<dbReference type="InterPro" id="IPR035994">
    <property type="entry name" value="Nucleoside_phosphorylase_sf"/>
</dbReference>
<evidence type="ECO:0000313" key="6">
    <source>
        <dbReference type="WBParaSite" id="PSU_v2.g10842.t1"/>
    </source>
</evidence>